<reference evidence="2 3" key="1">
    <citation type="submission" date="2019-02" db="EMBL/GenBank/DDBJ databases">
        <title>Thermus sp. a novel from hot spring.</title>
        <authorList>
            <person name="Zhao Z."/>
        </authorList>
    </citation>
    <scope>NUCLEOTIDE SEQUENCE [LARGE SCALE GENOMIC DNA]</scope>
    <source>
        <strain evidence="2 3">CFH 72773T</strain>
    </source>
</reference>
<dbReference type="OrthoDB" id="9802489at2"/>
<dbReference type="Proteomes" id="UP000292858">
    <property type="component" value="Unassembled WGS sequence"/>
</dbReference>
<dbReference type="PANTHER" id="PTHR43698">
    <property type="entry name" value="RIBD C-TERMINAL DOMAIN CONTAINING PROTEIN"/>
    <property type="match status" value="1"/>
</dbReference>
<dbReference type="EMBL" id="SIJL01000006">
    <property type="protein sequence ID" value="TBH20600.1"/>
    <property type="molecule type" value="Genomic_DNA"/>
</dbReference>
<evidence type="ECO:0000313" key="2">
    <source>
        <dbReference type="EMBL" id="TBH20600.1"/>
    </source>
</evidence>
<proteinExistence type="predicted"/>
<organism evidence="2 3">
    <name type="scientific">Thermus thermamylovorans</name>
    <dbReference type="NCBI Taxonomy" id="2509362"/>
    <lineage>
        <taxon>Bacteria</taxon>
        <taxon>Thermotogati</taxon>
        <taxon>Deinococcota</taxon>
        <taxon>Deinococci</taxon>
        <taxon>Thermales</taxon>
        <taxon>Thermaceae</taxon>
        <taxon>Thermus</taxon>
    </lineage>
</organism>
<protein>
    <submittedName>
        <fullName evidence="2">Cupin domain-containing protein</fullName>
    </submittedName>
</protein>
<accession>A0A4Q9B3V2</accession>
<dbReference type="PANTHER" id="PTHR43698:SF1">
    <property type="entry name" value="BLL4564 PROTEIN"/>
    <property type="match status" value="1"/>
</dbReference>
<gene>
    <name evidence="2" type="ORF">ETP66_05880</name>
</gene>
<evidence type="ECO:0000313" key="3">
    <source>
        <dbReference type="Proteomes" id="UP000292858"/>
    </source>
</evidence>
<evidence type="ECO:0000259" key="1">
    <source>
        <dbReference type="Pfam" id="PF07883"/>
    </source>
</evidence>
<dbReference type="AlphaFoldDB" id="A0A4Q9B3V2"/>
<dbReference type="Pfam" id="PF07883">
    <property type="entry name" value="Cupin_2"/>
    <property type="match status" value="1"/>
</dbReference>
<dbReference type="CDD" id="cd02233">
    <property type="entry name" value="cupin_HNL-like"/>
    <property type="match status" value="1"/>
</dbReference>
<feature type="domain" description="Cupin type-2" evidence="1">
    <location>
        <begin position="38"/>
        <end position="95"/>
    </location>
</feature>
<dbReference type="RefSeq" id="WP_130841510.1">
    <property type="nucleotide sequence ID" value="NZ_SIJL01000006.1"/>
</dbReference>
<dbReference type="Gene3D" id="2.60.120.10">
    <property type="entry name" value="Jelly Rolls"/>
    <property type="match status" value="1"/>
</dbReference>
<dbReference type="InterPro" id="IPR013096">
    <property type="entry name" value="Cupin_2"/>
</dbReference>
<keyword evidence="3" id="KW-1185">Reference proteome</keyword>
<dbReference type="InterPro" id="IPR011051">
    <property type="entry name" value="RmlC_Cupin_sf"/>
</dbReference>
<name>A0A4Q9B3V2_9DEIN</name>
<dbReference type="InterPro" id="IPR047263">
    <property type="entry name" value="HNL-like_cupin"/>
</dbReference>
<dbReference type="InterPro" id="IPR014710">
    <property type="entry name" value="RmlC-like_jellyroll"/>
</dbReference>
<dbReference type="SUPFAM" id="SSF51182">
    <property type="entry name" value="RmlC-like cupins"/>
    <property type="match status" value="1"/>
</dbReference>
<sequence length="136" mass="14846">MELLRQRRTERGSADWFTGEVFLEVLLPARPGEVGLLLVRFAPGGRTHWHAHPQGQVLHVVEGVGLAQSRGQEARLLLPGDVVLFAPGEEHWHGAAPGRFMAHLALQGADPQGRTAYWGDPVAEEDYLRAAEEAGA</sequence>
<comment type="caution">
    <text evidence="2">The sequence shown here is derived from an EMBL/GenBank/DDBJ whole genome shotgun (WGS) entry which is preliminary data.</text>
</comment>